<organism evidence="6">
    <name type="scientific">uncultured Mycobacterium sp</name>
    <dbReference type="NCBI Taxonomy" id="171292"/>
    <lineage>
        <taxon>Bacteria</taxon>
        <taxon>Bacillati</taxon>
        <taxon>Actinomycetota</taxon>
        <taxon>Actinomycetes</taxon>
        <taxon>Mycobacteriales</taxon>
        <taxon>Mycobacteriaceae</taxon>
        <taxon>Mycobacterium</taxon>
        <taxon>environmental samples</taxon>
    </lineage>
</organism>
<proteinExistence type="predicted"/>
<evidence type="ECO:0000256" key="1">
    <source>
        <dbReference type="ARBA" id="ARBA00023015"/>
    </source>
</evidence>
<gene>
    <name evidence="6" type="ORF">MHPYR_500049</name>
</gene>
<dbReference type="AlphaFoldDB" id="A0A1Y5PHI1"/>
<evidence type="ECO:0000313" key="6">
    <source>
        <dbReference type="EMBL" id="SBS78113.1"/>
    </source>
</evidence>
<dbReference type="SUPFAM" id="SSF46689">
    <property type="entry name" value="Homeodomain-like"/>
    <property type="match status" value="1"/>
</dbReference>
<dbReference type="InterPro" id="IPR001647">
    <property type="entry name" value="HTH_TetR"/>
</dbReference>
<dbReference type="InterPro" id="IPR009057">
    <property type="entry name" value="Homeodomain-like_sf"/>
</dbReference>
<dbReference type="PANTHER" id="PTHR30055">
    <property type="entry name" value="HTH-TYPE TRANSCRIPTIONAL REGULATOR RUTR"/>
    <property type="match status" value="1"/>
</dbReference>
<dbReference type="EMBL" id="FLQS01000046">
    <property type="protein sequence ID" value="SBS78113.1"/>
    <property type="molecule type" value="Genomic_DNA"/>
</dbReference>
<dbReference type="Gene3D" id="1.10.357.10">
    <property type="entry name" value="Tetracycline Repressor, domain 2"/>
    <property type="match status" value="1"/>
</dbReference>
<name>A0A1Y5PHI1_9MYCO</name>
<evidence type="ECO:0000259" key="5">
    <source>
        <dbReference type="PROSITE" id="PS50977"/>
    </source>
</evidence>
<keyword evidence="2 4" id="KW-0238">DNA-binding</keyword>
<dbReference type="PANTHER" id="PTHR30055:SF234">
    <property type="entry name" value="HTH-TYPE TRANSCRIPTIONAL REGULATOR BETI"/>
    <property type="match status" value="1"/>
</dbReference>
<evidence type="ECO:0000256" key="2">
    <source>
        <dbReference type="ARBA" id="ARBA00023125"/>
    </source>
</evidence>
<dbReference type="InterPro" id="IPR050109">
    <property type="entry name" value="HTH-type_TetR-like_transc_reg"/>
</dbReference>
<protein>
    <submittedName>
        <fullName evidence="6">Regulatory protein TetR</fullName>
    </submittedName>
</protein>
<keyword evidence="1" id="KW-0805">Transcription regulation</keyword>
<dbReference type="Pfam" id="PF00440">
    <property type="entry name" value="TetR_N"/>
    <property type="match status" value="1"/>
</dbReference>
<reference evidence="6" key="1">
    <citation type="submission" date="2016-03" db="EMBL/GenBank/DDBJ databases">
        <authorList>
            <person name="Ploux O."/>
        </authorList>
    </citation>
    <scope>NUCLEOTIDE SEQUENCE</scope>
    <source>
        <strain evidence="6">UC10</strain>
    </source>
</reference>
<accession>A0A1Y5PHI1</accession>
<feature type="DNA-binding region" description="H-T-H motif" evidence="4">
    <location>
        <begin position="32"/>
        <end position="51"/>
    </location>
</feature>
<dbReference type="PROSITE" id="PS50977">
    <property type="entry name" value="HTH_TETR_2"/>
    <property type="match status" value="1"/>
</dbReference>
<evidence type="ECO:0000256" key="3">
    <source>
        <dbReference type="ARBA" id="ARBA00023163"/>
    </source>
</evidence>
<dbReference type="GO" id="GO:0003700">
    <property type="term" value="F:DNA-binding transcription factor activity"/>
    <property type="evidence" value="ECO:0007669"/>
    <property type="project" value="TreeGrafter"/>
</dbReference>
<keyword evidence="3" id="KW-0804">Transcription</keyword>
<sequence length="196" mass="21227">MTSADSRGGPRRAAIMQAALEVFASRGSADATFQIIAQTAGVSVGAIQHHFGSKERLIDAVDTHVIQTIAAVMSQPEPAQPVEVGQRVRVLFEAHLPVLDYLARQLVDDGPVGRAVFDAMAAAGVQRWEHLAETGATPEGLDTEWAGLNPLVLVLGAIILRRHLDRRWPEGFATANQLSRWEEAMNVLISKGQLKH</sequence>
<feature type="domain" description="HTH tetR-type" evidence="5">
    <location>
        <begin position="9"/>
        <end position="69"/>
    </location>
</feature>
<dbReference type="GO" id="GO:0000976">
    <property type="term" value="F:transcription cis-regulatory region binding"/>
    <property type="evidence" value="ECO:0007669"/>
    <property type="project" value="TreeGrafter"/>
</dbReference>
<dbReference type="PRINTS" id="PR00455">
    <property type="entry name" value="HTHTETR"/>
</dbReference>
<evidence type="ECO:0000256" key="4">
    <source>
        <dbReference type="PROSITE-ProRule" id="PRU00335"/>
    </source>
</evidence>